<dbReference type="EMBL" id="RCML01000196">
    <property type="protein sequence ID" value="KAG2986179.1"/>
    <property type="molecule type" value="Genomic_DNA"/>
</dbReference>
<dbReference type="EMBL" id="RCMK01000319">
    <property type="protein sequence ID" value="KAG2936828.1"/>
    <property type="molecule type" value="Genomic_DNA"/>
</dbReference>
<dbReference type="AlphaFoldDB" id="A0A329S9S2"/>
<sequence length="75" mass="8519">MLCSQVVQAVVEIVVYTLAKAFCPSDMIFILIFNVLDFPFVGVFTIVFVIALIFTIHVFFIANSACVFLRRRGFH</sequence>
<dbReference type="EMBL" id="RCMG01000221">
    <property type="protein sequence ID" value="KAG2859304.1"/>
    <property type="molecule type" value="Genomic_DNA"/>
</dbReference>
<dbReference type="Proteomes" id="UP000251314">
    <property type="component" value="Unassembled WGS sequence"/>
</dbReference>
<protein>
    <submittedName>
        <fullName evidence="6">Uncharacterized protein</fullName>
    </submittedName>
</protein>
<dbReference type="Proteomes" id="UP000697107">
    <property type="component" value="Unassembled WGS sequence"/>
</dbReference>
<evidence type="ECO:0000313" key="5">
    <source>
        <dbReference type="EMBL" id="KAG3215851.1"/>
    </source>
</evidence>
<proteinExistence type="predicted"/>
<reference evidence="6 7" key="1">
    <citation type="submission" date="2018-01" db="EMBL/GenBank/DDBJ databases">
        <title>Draft genome of the strawberry crown rot pathogen Phytophthora cactorum.</title>
        <authorList>
            <person name="Armitage A.D."/>
            <person name="Lysoe E."/>
            <person name="Nellist C.F."/>
            <person name="Harrison R.J."/>
            <person name="Brurberg M.B."/>
        </authorList>
    </citation>
    <scope>NUCLEOTIDE SEQUENCE [LARGE SCALE GENOMIC DNA]</scope>
    <source>
        <strain evidence="6 7">10300</strain>
    </source>
</reference>
<dbReference type="Proteomes" id="UP000760860">
    <property type="component" value="Unassembled WGS sequence"/>
</dbReference>
<feature type="transmembrane region" description="Helical" evidence="1">
    <location>
        <begin position="40"/>
        <end position="69"/>
    </location>
</feature>
<dbReference type="EMBL" id="MJFZ01000278">
    <property type="protein sequence ID" value="RAW32428.1"/>
    <property type="molecule type" value="Genomic_DNA"/>
</dbReference>
<dbReference type="EMBL" id="RCMV01000527">
    <property type="protein sequence ID" value="KAG3215851.1"/>
    <property type="molecule type" value="Genomic_DNA"/>
</dbReference>
<evidence type="ECO:0000313" key="7">
    <source>
        <dbReference type="Proteomes" id="UP000251314"/>
    </source>
</evidence>
<evidence type="ECO:0000256" key="1">
    <source>
        <dbReference type="SAM" id="Phobius"/>
    </source>
</evidence>
<comment type="caution">
    <text evidence="6">The sequence shown here is derived from an EMBL/GenBank/DDBJ whole genome shotgun (WGS) entry which is preliminary data.</text>
</comment>
<evidence type="ECO:0000313" key="3">
    <source>
        <dbReference type="EMBL" id="KAG2936828.1"/>
    </source>
</evidence>
<keyword evidence="1" id="KW-0472">Membrane</keyword>
<keyword evidence="1" id="KW-0812">Transmembrane</keyword>
<dbReference type="Proteomes" id="UP000735874">
    <property type="component" value="Unassembled WGS sequence"/>
</dbReference>
<accession>A0A329S9S2</accession>
<dbReference type="OrthoDB" id="10307974at2759"/>
<dbReference type="Proteomes" id="UP000736787">
    <property type="component" value="Unassembled WGS sequence"/>
</dbReference>
<name>A0A329S9S2_9STRA</name>
<evidence type="ECO:0000313" key="6">
    <source>
        <dbReference type="EMBL" id="RAW32428.1"/>
    </source>
</evidence>
<evidence type="ECO:0000313" key="4">
    <source>
        <dbReference type="EMBL" id="KAG2986179.1"/>
    </source>
</evidence>
<dbReference type="VEuPathDB" id="FungiDB:PC110_g11228"/>
<gene>
    <name evidence="6" type="ORF">PC110_g11228</name>
    <name evidence="2" type="ORF">PC113_g9057</name>
    <name evidence="3" type="ORF">PC117_g11952</name>
    <name evidence="4" type="ORF">PC118_g7928</name>
    <name evidence="5" type="ORF">PC129_g13273</name>
</gene>
<evidence type="ECO:0000313" key="2">
    <source>
        <dbReference type="EMBL" id="KAG2859304.1"/>
    </source>
</evidence>
<keyword evidence="7" id="KW-1185">Reference proteome</keyword>
<reference evidence="2" key="2">
    <citation type="submission" date="2018-10" db="EMBL/GenBank/DDBJ databases">
        <title>Effector identification in a new, highly contiguous assembly of the strawberry crown rot pathogen Phytophthora cactorum.</title>
        <authorList>
            <person name="Armitage A.D."/>
            <person name="Nellist C.F."/>
            <person name="Bates H."/>
            <person name="Vickerstaff R.J."/>
            <person name="Harrison R.J."/>
        </authorList>
    </citation>
    <scope>NUCLEOTIDE SEQUENCE</scope>
    <source>
        <strain evidence="2">15-7</strain>
        <strain evidence="3">4040</strain>
        <strain evidence="4">P415</strain>
        <strain evidence="5">P421</strain>
    </source>
</reference>
<keyword evidence="1" id="KW-1133">Transmembrane helix</keyword>
<organism evidence="6 7">
    <name type="scientific">Phytophthora cactorum</name>
    <dbReference type="NCBI Taxonomy" id="29920"/>
    <lineage>
        <taxon>Eukaryota</taxon>
        <taxon>Sar</taxon>
        <taxon>Stramenopiles</taxon>
        <taxon>Oomycota</taxon>
        <taxon>Peronosporomycetes</taxon>
        <taxon>Peronosporales</taxon>
        <taxon>Peronosporaceae</taxon>
        <taxon>Phytophthora</taxon>
    </lineage>
</organism>